<feature type="transmembrane region" description="Helical" evidence="12">
    <location>
        <begin position="188"/>
        <end position="208"/>
    </location>
</feature>
<dbReference type="AlphaFoldDB" id="A0A507BPZ9"/>
<proteinExistence type="predicted"/>
<feature type="transmembrane region" description="Helical" evidence="12">
    <location>
        <begin position="123"/>
        <end position="142"/>
    </location>
</feature>
<dbReference type="Gene3D" id="1.20.1250.20">
    <property type="entry name" value="MFS general substrate transporter like domains"/>
    <property type="match status" value="1"/>
</dbReference>
<dbReference type="Pfam" id="PF05631">
    <property type="entry name" value="MFS_5"/>
    <property type="match status" value="1"/>
</dbReference>
<evidence type="ECO:0000256" key="6">
    <source>
        <dbReference type="ARBA" id="ARBA00022692"/>
    </source>
</evidence>
<dbReference type="GO" id="GO:0015098">
    <property type="term" value="F:molybdate ion transmembrane transporter activity"/>
    <property type="evidence" value="ECO:0007669"/>
    <property type="project" value="InterPro"/>
</dbReference>
<dbReference type="Proteomes" id="UP000319257">
    <property type="component" value="Unassembled WGS sequence"/>
</dbReference>
<organism evidence="14 15">
    <name type="scientific">Thyridium curvatum</name>
    <dbReference type="NCBI Taxonomy" id="1093900"/>
    <lineage>
        <taxon>Eukaryota</taxon>
        <taxon>Fungi</taxon>
        <taxon>Dikarya</taxon>
        <taxon>Ascomycota</taxon>
        <taxon>Pezizomycotina</taxon>
        <taxon>Sordariomycetes</taxon>
        <taxon>Sordariomycetidae</taxon>
        <taxon>Thyridiales</taxon>
        <taxon>Thyridiaceae</taxon>
        <taxon>Thyridium</taxon>
    </lineage>
</organism>
<keyword evidence="6 12" id="KW-0812">Transmembrane</keyword>
<evidence type="ECO:0000256" key="12">
    <source>
        <dbReference type="SAM" id="Phobius"/>
    </source>
</evidence>
<keyword evidence="5" id="KW-1003">Cell membrane</keyword>
<evidence type="ECO:0000256" key="1">
    <source>
        <dbReference type="ARBA" id="ARBA00003019"/>
    </source>
</evidence>
<sequence length="482" mass="50281">MEIYQMNLAGLLALCAALFVAQRNSSTSAESKPEEKDEKSKAAAAATSQAREAAKASQRAFLIVYALVMGADWLQGPFLYSLYTDEHKVAPSTVSTLFTTGFVSGAVSGTFVGSLADSRGRKAVCMLFCLLYSGSCLLTILPGGSLPLLFLGRVLGGVSTSILFSVFETWMVADANWRGAAAGGDLSRVFGLMSTTNSVVAIASGVLSEWLVDAAGTRKAPFAASVVLLLTALWVIMVNFRENYGEAAASPADKDADASKSASGGGGGKTLKDVLTDPQILSLGLAGTIFEGSMYLFVFYWTPALKSAAAAASASSAADLPYGIIFASFMAAVLAASLAFNLVMGRGLVRYSSLLLGLMVASHLVFFVLAREPQPKQPEDGGSGSSGSTEQRTFWLFCAFEACVGAYWPCMGYLKGRLVGDAVRGRVYGLMRIPLNLFVVAALLVSSSSSGAHGAVFKVCSSLLLGASGALMAMVLNQEGLP</sequence>
<dbReference type="GO" id="GO:0006811">
    <property type="term" value="P:monoatomic ion transport"/>
    <property type="evidence" value="ECO:0007669"/>
    <property type="project" value="UniProtKB-KW"/>
</dbReference>
<feature type="transmembrane region" description="Helical" evidence="12">
    <location>
        <begin position="220"/>
        <end position="240"/>
    </location>
</feature>
<keyword evidence="4" id="KW-0813">Transport</keyword>
<feature type="signal peptide" evidence="13">
    <location>
        <begin position="1"/>
        <end position="29"/>
    </location>
</feature>
<evidence type="ECO:0000256" key="13">
    <source>
        <dbReference type="SAM" id="SignalP"/>
    </source>
</evidence>
<feature type="transmembrane region" description="Helical" evidence="12">
    <location>
        <begin position="351"/>
        <end position="370"/>
    </location>
</feature>
<comment type="function">
    <text evidence="1">Mediates high-affinity intracellular uptake of the rare oligo-element molybdenum.</text>
</comment>
<dbReference type="InParanoid" id="A0A507BPZ9"/>
<dbReference type="GeneID" id="41978922"/>
<evidence type="ECO:0000313" key="14">
    <source>
        <dbReference type="EMBL" id="TPX18860.1"/>
    </source>
</evidence>
<evidence type="ECO:0000256" key="9">
    <source>
        <dbReference type="ARBA" id="ARBA00023136"/>
    </source>
</evidence>
<feature type="transmembrane region" description="Helical" evidence="12">
    <location>
        <begin position="394"/>
        <end position="414"/>
    </location>
</feature>
<evidence type="ECO:0000256" key="8">
    <source>
        <dbReference type="ARBA" id="ARBA00023065"/>
    </source>
</evidence>
<feature type="transmembrane region" description="Helical" evidence="12">
    <location>
        <begin position="148"/>
        <end position="167"/>
    </location>
</feature>
<dbReference type="InterPro" id="IPR008509">
    <property type="entry name" value="MOT2/MFSD5"/>
</dbReference>
<accession>A0A507BPZ9</accession>
<keyword evidence="8" id="KW-0406">Ion transport</keyword>
<feature type="chain" id="PRO_5021258490" description="Molybdate-anion transporter" evidence="13">
    <location>
        <begin position="30"/>
        <end position="482"/>
    </location>
</feature>
<dbReference type="RefSeq" id="XP_031000571.1">
    <property type="nucleotide sequence ID" value="XM_031134209.1"/>
</dbReference>
<evidence type="ECO:0000256" key="4">
    <source>
        <dbReference type="ARBA" id="ARBA00022448"/>
    </source>
</evidence>
<dbReference type="EMBL" id="SKBQ01000107">
    <property type="protein sequence ID" value="TPX18860.1"/>
    <property type="molecule type" value="Genomic_DNA"/>
</dbReference>
<keyword evidence="13" id="KW-0732">Signal</keyword>
<dbReference type="InterPro" id="IPR036259">
    <property type="entry name" value="MFS_trans_sf"/>
</dbReference>
<gene>
    <name evidence="14" type="ORF">E0L32_011475</name>
</gene>
<evidence type="ECO:0000256" key="2">
    <source>
        <dbReference type="ARBA" id="ARBA00004651"/>
    </source>
</evidence>
<protein>
    <recommendedName>
        <fullName evidence="3">Molybdate-anion transporter</fullName>
    </recommendedName>
    <alternativeName>
        <fullName evidence="10">Major facilitator superfamily domain-containing protein 5</fullName>
    </alternativeName>
    <alternativeName>
        <fullName evidence="11">Molybdate transporter 2 homolog</fullName>
    </alternativeName>
</protein>
<reference evidence="14 15" key="1">
    <citation type="submission" date="2019-06" db="EMBL/GenBank/DDBJ databases">
        <title>Draft genome sequence of the filamentous fungus Phialemoniopsis curvata isolated from diesel fuel.</title>
        <authorList>
            <person name="Varaljay V.A."/>
            <person name="Lyon W.J."/>
            <person name="Crouch A.L."/>
            <person name="Drake C.E."/>
            <person name="Hollomon J.M."/>
            <person name="Nadeau L.J."/>
            <person name="Nunn H.S."/>
            <person name="Stevenson B.S."/>
            <person name="Bojanowski C.L."/>
            <person name="Crookes-Goodson W.J."/>
        </authorList>
    </citation>
    <scope>NUCLEOTIDE SEQUENCE [LARGE SCALE GENOMIC DNA]</scope>
    <source>
        <strain evidence="14 15">D216</strain>
    </source>
</reference>
<evidence type="ECO:0000256" key="5">
    <source>
        <dbReference type="ARBA" id="ARBA00022475"/>
    </source>
</evidence>
<comment type="caution">
    <text evidence="14">The sequence shown here is derived from an EMBL/GenBank/DDBJ whole genome shotgun (WGS) entry which is preliminary data.</text>
</comment>
<feature type="transmembrane region" description="Helical" evidence="12">
    <location>
        <begin position="322"/>
        <end position="344"/>
    </location>
</feature>
<keyword evidence="9 12" id="KW-0472">Membrane</keyword>
<feature type="transmembrane region" description="Helical" evidence="12">
    <location>
        <begin position="280"/>
        <end position="302"/>
    </location>
</feature>
<keyword evidence="7 12" id="KW-1133">Transmembrane helix</keyword>
<dbReference type="PANTHER" id="PTHR23516">
    <property type="entry name" value="SAM (S-ADENOSYL METHIONINE) TRANSPORTER"/>
    <property type="match status" value="1"/>
</dbReference>
<evidence type="ECO:0000256" key="7">
    <source>
        <dbReference type="ARBA" id="ARBA00022989"/>
    </source>
</evidence>
<feature type="transmembrane region" description="Helical" evidence="12">
    <location>
        <begin position="97"/>
        <end position="116"/>
    </location>
</feature>
<evidence type="ECO:0000256" key="10">
    <source>
        <dbReference type="ARBA" id="ARBA00030646"/>
    </source>
</evidence>
<comment type="subcellular location">
    <subcellularLocation>
        <location evidence="2">Cell membrane</location>
        <topology evidence="2">Multi-pass membrane protein</topology>
    </subcellularLocation>
</comment>
<evidence type="ECO:0000256" key="3">
    <source>
        <dbReference type="ARBA" id="ARBA00021242"/>
    </source>
</evidence>
<feature type="transmembrane region" description="Helical" evidence="12">
    <location>
        <begin position="426"/>
        <end position="449"/>
    </location>
</feature>
<dbReference type="OrthoDB" id="263957at2759"/>
<dbReference type="SUPFAM" id="SSF103473">
    <property type="entry name" value="MFS general substrate transporter"/>
    <property type="match status" value="1"/>
</dbReference>
<dbReference type="GO" id="GO:0005886">
    <property type="term" value="C:plasma membrane"/>
    <property type="evidence" value="ECO:0007669"/>
    <property type="project" value="UniProtKB-SubCell"/>
</dbReference>
<name>A0A507BPZ9_9PEZI</name>
<dbReference type="PANTHER" id="PTHR23516:SF1">
    <property type="entry name" value="MOLYBDATE-ANION TRANSPORTER"/>
    <property type="match status" value="1"/>
</dbReference>
<keyword evidence="15" id="KW-1185">Reference proteome</keyword>
<evidence type="ECO:0000313" key="15">
    <source>
        <dbReference type="Proteomes" id="UP000319257"/>
    </source>
</evidence>
<evidence type="ECO:0000256" key="11">
    <source>
        <dbReference type="ARBA" id="ARBA00032555"/>
    </source>
</evidence>